<dbReference type="Proteomes" id="UP000285865">
    <property type="component" value="Unassembled WGS sequence"/>
</dbReference>
<evidence type="ECO:0000313" key="1">
    <source>
        <dbReference type="EMBL" id="RHI25817.1"/>
    </source>
</evidence>
<comment type="caution">
    <text evidence="1">The sequence shown here is derived from an EMBL/GenBank/DDBJ whole genome shotgun (WGS) entry which is preliminary data.</text>
</comment>
<organism evidence="1 2">
    <name type="scientific">Agathobacter rectalis</name>
    <dbReference type="NCBI Taxonomy" id="39491"/>
    <lineage>
        <taxon>Bacteria</taxon>
        <taxon>Bacillati</taxon>
        <taxon>Bacillota</taxon>
        <taxon>Clostridia</taxon>
        <taxon>Lachnospirales</taxon>
        <taxon>Lachnospiraceae</taxon>
        <taxon>Agathobacter</taxon>
    </lineage>
</organism>
<accession>A0A414ZRG0</accession>
<sequence>MVIGKEEHYENDELKIYRGEDFIVQKHIILHQPTLGEICDFSEKDYYSMLYNFTATPQSLKVQLWEGGIDYTEIQPFQLFYTLLYKAFPIKKTSIIFGDLDFSKFQVRQKEDDDSIFLYQAIPTGNIYELIGSNIKGKKLHHFTSLTDAAKFVNTDEDTLIDQLSEDNRFGNYVFDEVSLEPVIIDEFTYNMIIDYLCKTHFIERDFRIPANNSTKMVLIEDAKEEMERAKNKEYHSQLKNMISAMINSEGFKYNHEQVWNMKINAFMDSVKRIGKIKNAQLLLQSGYSGFGISFDDIDKKQIDWLGELD</sequence>
<evidence type="ECO:0000313" key="2">
    <source>
        <dbReference type="Proteomes" id="UP000285865"/>
    </source>
</evidence>
<protein>
    <submittedName>
        <fullName evidence="1">Uncharacterized protein</fullName>
    </submittedName>
</protein>
<name>A0A414ZRG0_9FIRM</name>
<proteinExistence type="predicted"/>
<gene>
    <name evidence="1" type="ORF">DW172_03830</name>
</gene>
<reference evidence="1 2" key="1">
    <citation type="submission" date="2018-08" db="EMBL/GenBank/DDBJ databases">
        <title>A genome reference for cultivated species of the human gut microbiota.</title>
        <authorList>
            <person name="Zou Y."/>
            <person name="Xue W."/>
            <person name="Luo G."/>
        </authorList>
    </citation>
    <scope>NUCLEOTIDE SEQUENCE [LARGE SCALE GENOMIC DNA]</scope>
    <source>
        <strain evidence="1 2">AM16-11</strain>
    </source>
</reference>
<dbReference type="RefSeq" id="WP_118257293.1">
    <property type="nucleotide sequence ID" value="NZ_QRKN01000001.1"/>
</dbReference>
<dbReference type="EMBL" id="QRKN01000001">
    <property type="protein sequence ID" value="RHI25817.1"/>
    <property type="molecule type" value="Genomic_DNA"/>
</dbReference>
<dbReference type="AlphaFoldDB" id="A0A414ZRG0"/>